<gene>
    <name evidence="3" type="ORF">METZ01_LOCUS45229</name>
</gene>
<proteinExistence type="predicted"/>
<evidence type="ECO:0000259" key="2">
    <source>
        <dbReference type="Pfam" id="PF12804"/>
    </source>
</evidence>
<keyword evidence="1" id="KW-0472">Membrane</keyword>
<name>A0A381RKL2_9ZZZZ</name>
<dbReference type="EMBL" id="UINC01002053">
    <property type="protein sequence ID" value="SUZ92375.1"/>
    <property type="molecule type" value="Genomic_DNA"/>
</dbReference>
<dbReference type="InterPro" id="IPR029044">
    <property type="entry name" value="Nucleotide-diphossugar_trans"/>
</dbReference>
<feature type="transmembrane region" description="Helical" evidence="1">
    <location>
        <begin position="236"/>
        <end position="256"/>
    </location>
</feature>
<dbReference type="AlphaFoldDB" id="A0A381RKL2"/>
<evidence type="ECO:0000256" key="1">
    <source>
        <dbReference type="SAM" id="Phobius"/>
    </source>
</evidence>
<dbReference type="Pfam" id="PF12804">
    <property type="entry name" value="NTP_transf_3"/>
    <property type="match status" value="1"/>
</dbReference>
<sequence>MSSSNEHKKYDVILVAGEGKSSYKVYHQNKAFLTLQGKCVILYVIQALQQVKSIGDIYIVGLKDKLEQVLHSSRIDREFPKRIHVVEQKANLYENVWQTFLQSQQVEDTNTAPHRDKSVLIVPCDAPLITPHEIEYFISNADMNRYDHVLGLVSREKLRHFYPQEGKPGIKMAYLHINEDSFRINNLHLVKPLRIENREYIQKMYQYRYQRNFKNLVLFCLSVFGKDKTKHYKNYIGLQLCLFFGGLGLEFVVNYFRKFNPKKELEETISTIMNTRFSALEVPFPGAALDIDNAKDYEAMKIRFDEWQKFLRTTPLTKVEKYSETFFPSRKVARTSSMN</sequence>
<keyword evidence="1" id="KW-1133">Transmembrane helix</keyword>
<feature type="domain" description="MobA-like NTP transferase" evidence="2">
    <location>
        <begin position="12"/>
        <end position="149"/>
    </location>
</feature>
<keyword evidence="1" id="KW-0812">Transmembrane</keyword>
<protein>
    <recommendedName>
        <fullName evidence="2">MobA-like NTP transferase domain-containing protein</fullName>
    </recommendedName>
</protein>
<evidence type="ECO:0000313" key="3">
    <source>
        <dbReference type="EMBL" id="SUZ92375.1"/>
    </source>
</evidence>
<dbReference type="SUPFAM" id="SSF53448">
    <property type="entry name" value="Nucleotide-diphospho-sugar transferases"/>
    <property type="match status" value="1"/>
</dbReference>
<reference evidence="3" key="1">
    <citation type="submission" date="2018-05" db="EMBL/GenBank/DDBJ databases">
        <authorList>
            <person name="Lanie J.A."/>
            <person name="Ng W.-L."/>
            <person name="Kazmierczak K.M."/>
            <person name="Andrzejewski T.M."/>
            <person name="Davidsen T.M."/>
            <person name="Wayne K.J."/>
            <person name="Tettelin H."/>
            <person name="Glass J.I."/>
            <person name="Rusch D."/>
            <person name="Podicherti R."/>
            <person name="Tsui H.-C.T."/>
            <person name="Winkler M.E."/>
        </authorList>
    </citation>
    <scope>NUCLEOTIDE SEQUENCE</scope>
</reference>
<organism evidence="3">
    <name type="scientific">marine metagenome</name>
    <dbReference type="NCBI Taxonomy" id="408172"/>
    <lineage>
        <taxon>unclassified sequences</taxon>
        <taxon>metagenomes</taxon>
        <taxon>ecological metagenomes</taxon>
    </lineage>
</organism>
<accession>A0A381RKL2</accession>
<dbReference type="GO" id="GO:0016779">
    <property type="term" value="F:nucleotidyltransferase activity"/>
    <property type="evidence" value="ECO:0007669"/>
    <property type="project" value="UniProtKB-ARBA"/>
</dbReference>
<dbReference type="InterPro" id="IPR025877">
    <property type="entry name" value="MobA-like_NTP_Trfase"/>
</dbReference>
<dbReference type="Gene3D" id="3.90.550.10">
    <property type="entry name" value="Spore Coat Polysaccharide Biosynthesis Protein SpsA, Chain A"/>
    <property type="match status" value="1"/>
</dbReference>